<comment type="pathway">
    <text evidence="1 11">Cofactor biosynthesis; NAD(+) biosynthesis; NAD(+) from nicotinamide D-ribonucleotide: step 1/1.</text>
</comment>
<evidence type="ECO:0000256" key="9">
    <source>
        <dbReference type="ARBA" id="ARBA00023027"/>
    </source>
</evidence>
<dbReference type="GO" id="GO:0016779">
    <property type="term" value="F:nucleotidyltransferase activity"/>
    <property type="evidence" value="ECO:0007669"/>
    <property type="project" value="UniProtKB-KW"/>
</dbReference>
<keyword evidence="7 11" id="KW-0547">Nucleotide-binding</keyword>
<dbReference type="Gene3D" id="3.40.50.620">
    <property type="entry name" value="HUPs"/>
    <property type="match status" value="1"/>
</dbReference>
<dbReference type="InterPro" id="IPR051182">
    <property type="entry name" value="Euk_NMN_adenylyltrnsfrase"/>
</dbReference>
<evidence type="ECO:0000256" key="6">
    <source>
        <dbReference type="ARBA" id="ARBA00022695"/>
    </source>
</evidence>
<dbReference type="RefSeq" id="XP_049304424.1">
    <property type="nucleotide sequence ID" value="XM_049448467.1"/>
</dbReference>
<keyword evidence="13" id="KW-1185">Reference proteome</keyword>
<evidence type="ECO:0000256" key="4">
    <source>
        <dbReference type="ARBA" id="ARBA00022642"/>
    </source>
</evidence>
<dbReference type="GeneID" id="105234148"/>
<evidence type="ECO:0000313" key="13">
    <source>
        <dbReference type="Proteomes" id="UP001652620"/>
    </source>
</evidence>
<comment type="catalytic activity">
    <reaction evidence="11">
        <text>beta-nicotinamide D-ribonucleotide + ATP + H(+) = diphosphate + NAD(+)</text>
        <dbReference type="Rhea" id="RHEA:21360"/>
        <dbReference type="ChEBI" id="CHEBI:14649"/>
        <dbReference type="ChEBI" id="CHEBI:15378"/>
        <dbReference type="ChEBI" id="CHEBI:30616"/>
        <dbReference type="ChEBI" id="CHEBI:33019"/>
        <dbReference type="ChEBI" id="CHEBI:57540"/>
        <dbReference type="EC" id="2.7.7.1"/>
    </reaction>
</comment>
<dbReference type="CDD" id="cd09286">
    <property type="entry name" value="NMNAT_Eukarya"/>
    <property type="match status" value="1"/>
</dbReference>
<dbReference type="SUPFAM" id="SSF52374">
    <property type="entry name" value="Nucleotidylyl transferase"/>
    <property type="match status" value="1"/>
</dbReference>
<evidence type="ECO:0000256" key="10">
    <source>
        <dbReference type="ARBA" id="ARBA00048721"/>
    </source>
</evidence>
<evidence type="ECO:0000256" key="7">
    <source>
        <dbReference type="ARBA" id="ARBA00022741"/>
    </source>
</evidence>
<evidence type="ECO:0000256" key="8">
    <source>
        <dbReference type="ARBA" id="ARBA00022840"/>
    </source>
</evidence>
<reference evidence="13 14" key="1">
    <citation type="submission" date="2025-05" db="UniProtKB">
        <authorList>
            <consortium name="RefSeq"/>
        </authorList>
    </citation>
    <scope>NUCLEOTIDE SEQUENCE [LARGE SCALE GENOMIC DNA]</scope>
    <source>
        <tissue evidence="14 15">Adult</tissue>
    </source>
</reference>
<evidence type="ECO:0000256" key="1">
    <source>
        <dbReference type="ARBA" id="ARBA00004658"/>
    </source>
</evidence>
<organism evidence="13 14">
    <name type="scientific">Bactrocera dorsalis</name>
    <name type="common">Oriental fruit fly</name>
    <name type="synonym">Dacus dorsalis</name>
    <dbReference type="NCBI Taxonomy" id="27457"/>
    <lineage>
        <taxon>Eukaryota</taxon>
        <taxon>Metazoa</taxon>
        <taxon>Ecdysozoa</taxon>
        <taxon>Arthropoda</taxon>
        <taxon>Hexapoda</taxon>
        <taxon>Insecta</taxon>
        <taxon>Pterygota</taxon>
        <taxon>Neoptera</taxon>
        <taxon>Endopterygota</taxon>
        <taxon>Diptera</taxon>
        <taxon>Brachycera</taxon>
        <taxon>Muscomorpha</taxon>
        <taxon>Tephritoidea</taxon>
        <taxon>Tephritidae</taxon>
        <taxon>Bactrocera</taxon>
        <taxon>Bactrocera</taxon>
    </lineage>
</organism>
<dbReference type="PANTHER" id="PTHR12039">
    <property type="entry name" value="NICOTINAMIDE MONONUCLEOTIDE ADENYLYLTRANSFERASE"/>
    <property type="match status" value="1"/>
</dbReference>
<dbReference type="RefSeq" id="XP_049304426.1">
    <property type="nucleotide sequence ID" value="XM_049448469.1"/>
</dbReference>
<evidence type="ECO:0000256" key="2">
    <source>
        <dbReference type="ARBA" id="ARBA00005019"/>
    </source>
</evidence>
<evidence type="ECO:0000256" key="3">
    <source>
        <dbReference type="ARBA" id="ARBA00007064"/>
    </source>
</evidence>
<comment type="pathway">
    <text evidence="2">Cofactor biosynthesis; NAD(+) biosynthesis; deamido-NAD(+) from nicotinate D-ribonucleotide: step 1/1.</text>
</comment>
<dbReference type="RefSeq" id="XP_049304425.1">
    <property type="nucleotide sequence ID" value="XM_049448468.1"/>
</dbReference>
<dbReference type="EC" id="2.7.7.18" evidence="11"/>
<evidence type="ECO:0000256" key="11">
    <source>
        <dbReference type="RuleBase" id="RU362021"/>
    </source>
</evidence>
<evidence type="ECO:0000256" key="5">
    <source>
        <dbReference type="ARBA" id="ARBA00022679"/>
    </source>
</evidence>
<dbReference type="InterPro" id="IPR004821">
    <property type="entry name" value="Cyt_trans-like"/>
</dbReference>
<gene>
    <name evidence="14 15 16" type="primary">LOC105234148</name>
</gene>
<dbReference type="InterPro" id="IPR005248">
    <property type="entry name" value="NadD/NMNAT"/>
</dbReference>
<dbReference type="PANTHER" id="PTHR12039:SF0">
    <property type="entry name" value="NICOTINAMIDE-NUCLEOTIDE ADENYLYLTRANSFERASE"/>
    <property type="match status" value="1"/>
</dbReference>
<evidence type="ECO:0000313" key="15">
    <source>
        <dbReference type="RefSeq" id="XP_049304425.1"/>
    </source>
</evidence>
<evidence type="ECO:0000259" key="12">
    <source>
        <dbReference type="Pfam" id="PF01467"/>
    </source>
</evidence>
<accession>A0ABM3J5D2</accession>
<keyword evidence="8 11" id="KW-0067">ATP-binding</keyword>
<sequence length="237" mass="27372">MRLILIACGTFSPPTLMHLRMFEIARNHLMERGAFQVIGGIMSPVHDAQRKPGLVAGTHRLAMLRLALRTSNWIRVSDWELQQPQWTPTVDVLQYHKDCINNVMKEKVEGRRDSVLPEWLPAEVTQREDEVHVRFLAGADLLATFADTQLWTNEEVETMCSYGLVVISRFGSNPEKFIFESDVLSKYSRNIELVTNWSTNNLSSTLVRRLLKRGQSVKYLLDDDVIEYIKKFNLYNC</sequence>
<comment type="similarity">
    <text evidence="3 11">Belongs to the eukaryotic NMN adenylyltransferase family.</text>
</comment>
<protein>
    <recommendedName>
        <fullName evidence="11">Nicotinamide-nucleotide adenylyltransferase</fullName>
        <ecNumber evidence="11">2.7.7.1</ecNumber>
        <ecNumber evidence="11">2.7.7.18</ecNumber>
    </recommendedName>
</protein>
<name>A0ABM3J5D2_BACDO</name>
<keyword evidence="9 11" id="KW-0520">NAD</keyword>
<dbReference type="EC" id="2.7.7.1" evidence="11"/>
<dbReference type="Proteomes" id="UP001652620">
    <property type="component" value="Chromosome 2"/>
</dbReference>
<comment type="catalytic activity">
    <reaction evidence="10 11">
        <text>nicotinate beta-D-ribonucleotide + ATP + H(+) = deamido-NAD(+) + diphosphate</text>
        <dbReference type="Rhea" id="RHEA:22860"/>
        <dbReference type="ChEBI" id="CHEBI:15378"/>
        <dbReference type="ChEBI" id="CHEBI:30616"/>
        <dbReference type="ChEBI" id="CHEBI:33019"/>
        <dbReference type="ChEBI" id="CHEBI:57502"/>
        <dbReference type="ChEBI" id="CHEBI:58437"/>
        <dbReference type="EC" id="2.7.7.18"/>
    </reaction>
</comment>
<proteinExistence type="inferred from homology"/>
<keyword evidence="4 11" id="KW-0662">Pyridine nucleotide biosynthesis</keyword>
<keyword evidence="5 11" id="KW-0808">Transferase</keyword>
<dbReference type="InterPro" id="IPR014729">
    <property type="entry name" value="Rossmann-like_a/b/a_fold"/>
</dbReference>
<dbReference type="InterPro" id="IPR045094">
    <property type="entry name" value="NMNAT_euk"/>
</dbReference>
<keyword evidence="6 11" id="KW-0548">Nucleotidyltransferase</keyword>
<feature type="domain" description="Cytidyltransferase-like" evidence="12">
    <location>
        <begin position="6"/>
        <end position="209"/>
    </location>
</feature>
<dbReference type="NCBIfam" id="TIGR00482">
    <property type="entry name" value="nicotinate (nicotinamide) nucleotide adenylyltransferase"/>
    <property type="match status" value="1"/>
</dbReference>
<evidence type="ECO:0000313" key="16">
    <source>
        <dbReference type="RefSeq" id="XP_049304426.1"/>
    </source>
</evidence>
<evidence type="ECO:0000313" key="14">
    <source>
        <dbReference type="RefSeq" id="XP_049304424.1"/>
    </source>
</evidence>
<dbReference type="Pfam" id="PF01467">
    <property type="entry name" value="CTP_transf_like"/>
    <property type="match status" value="1"/>
</dbReference>